<dbReference type="InterPro" id="IPR000835">
    <property type="entry name" value="HTH_MarR-typ"/>
</dbReference>
<organism evidence="2">
    <name type="scientific">freshwater metagenome</name>
    <dbReference type="NCBI Taxonomy" id="449393"/>
    <lineage>
        <taxon>unclassified sequences</taxon>
        <taxon>metagenomes</taxon>
        <taxon>ecological metagenomes</taxon>
    </lineage>
</organism>
<dbReference type="AlphaFoldDB" id="A0A6J6BH77"/>
<dbReference type="SUPFAM" id="SSF46785">
    <property type="entry name" value="Winged helix' DNA-binding domain"/>
    <property type="match status" value="1"/>
</dbReference>
<dbReference type="InterPro" id="IPR036390">
    <property type="entry name" value="WH_DNA-bd_sf"/>
</dbReference>
<dbReference type="PANTHER" id="PTHR33164:SF99">
    <property type="entry name" value="MARR FAMILY REGULATORY PROTEIN"/>
    <property type="match status" value="1"/>
</dbReference>
<dbReference type="InterPro" id="IPR039422">
    <property type="entry name" value="MarR/SlyA-like"/>
</dbReference>
<dbReference type="PANTHER" id="PTHR33164">
    <property type="entry name" value="TRANSCRIPTIONAL REGULATOR, MARR FAMILY"/>
    <property type="match status" value="1"/>
</dbReference>
<dbReference type="GO" id="GO:0003700">
    <property type="term" value="F:DNA-binding transcription factor activity"/>
    <property type="evidence" value="ECO:0007669"/>
    <property type="project" value="InterPro"/>
</dbReference>
<dbReference type="PROSITE" id="PS50995">
    <property type="entry name" value="HTH_MARR_2"/>
    <property type="match status" value="1"/>
</dbReference>
<evidence type="ECO:0000313" key="2">
    <source>
        <dbReference type="EMBL" id="CAB4537749.1"/>
    </source>
</evidence>
<gene>
    <name evidence="2" type="ORF">UFOPK1353_00758</name>
    <name evidence="3" type="ORF">UFOPK4345_01277</name>
</gene>
<evidence type="ECO:0000259" key="1">
    <source>
        <dbReference type="PROSITE" id="PS50995"/>
    </source>
</evidence>
<dbReference type="EMBL" id="CAFBQV010000247">
    <property type="protein sequence ID" value="CAB5067694.1"/>
    <property type="molecule type" value="Genomic_DNA"/>
</dbReference>
<dbReference type="Pfam" id="PF12802">
    <property type="entry name" value="MarR_2"/>
    <property type="match status" value="1"/>
</dbReference>
<name>A0A6J6BH77_9ZZZZ</name>
<dbReference type="Gene3D" id="1.10.10.10">
    <property type="entry name" value="Winged helix-like DNA-binding domain superfamily/Winged helix DNA-binding domain"/>
    <property type="match status" value="1"/>
</dbReference>
<proteinExistence type="predicted"/>
<dbReference type="InterPro" id="IPR036388">
    <property type="entry name" value="WH-like_DNA-bd_sf"/>
</dbReference>
<evidence type="ECO:0000313" key="3">
    <source>
        <dbReference type="EMBL" id="CAB5067694.1"/>
    </source>
</evidence>
<reference evidence="2" key="1">
    <citation type="submission" date="2020-05" db="EMBL/GenBank/DDBJ databases">
        <authorList>
            <person name="Chiriac C."/>
            <person name="Salcher M."/>
            <person name="Ghai R."/>
            <person name="Kavagutti S V."/>
        </authorList>
    </citation>
    <scope>NUCLEOTIDE SEQUENCE</scope>
</reference>
<sequence length="156" mass="17618">MLDTVTNPNWLNSAEMKAWRGFVSTSSDLLNLIARDLEPFGIDGGDYQLLAMLSEAPDQKLKMCELAERLRLSRSGLTRRIDGVLKSKYVAQVRDNQDGRVIFAHLTKKGFEFIKKVAPHHLESVRCRMIDLLSPTEIHAFGSGFEKIAKNVKKSE</sequence>
<feature type="domain" description="HTH marR-type" evidence="1">
    <location>
        <begin position="1"/>
        <end position="150"/>
    </location>
</feature>
<dbReference type="EMBL" id="CAEZSE010000117">
    <property type="protein sequence ID" value="CAB4537749.1"/>
    <property type="molecule type" value="Genomic_DNA"/>
</dbReference>
<dbReference type="SMART" id="SM00347">
    <property type="entry name" value="HTH_MARR"/>
    <property type="match status" value="1"/>
</dbReference>
<dbReference type="GO" id="GO:0006950">
    <property type="term" value="P:response to stress"/>
    <property type="evidence" value="ECO:0007669"/>
    <property type="project" value="TreeGrafter"/>
</dbReference>
<accession>A0A6J6BH77</accession>
<protein>
    <submittedName>
        <fullName evidence="2">Unannotated protein</fullName>
    </submittedName>
</protein>